<feature type="region of interest" description="Disordered" evidence="1">
    <location>
        <begin position="248"/>
        <end position="396"/>
    </location>
</feature>
<dbReference type="PANTHER" id="PTHR33667">
    <property type="entry name" value="SI:DKEY-57N24.6"/>
    <property type="match status" value="1"/>
</dbReference>
<feature type="domain" description="DUF4550" evidence="2">
    <location>
        <begin position="118"/>
        <end position="215"/>
    </location>
</feature>
<protein>
    <submittedName>
        <fullName evidence="4">Uncharacterized protein LOC101855402</fullName>
    </submittedName>
</protein>
<proteinExistence type="predicted"/>
<dbReference type="InterPro" id="IPR027876">
    <property type="entry name" value="DUF4550"/>
</dbReference>
<dbReference type="Pfam" id="PF15084">
    <property type="entry name" value="DUF4550"/>
    <property type="match status" value="1"/>
</dbReference>
<dbReference type="RefSeq" id="XP_012946955.2">
    <property type="nucleotide sequence ID" value="XM_013091501.2"/>
</dbReference>
<evidence type="ECO:0000313" key="4">
    <source>
        <dbReference type="RefSeq" id="XP_012946955.2"/>
    </source>
</evidence>
<dbReference type="PANTHER" id="PTHR33667:SF7">
    <property type="entry name" value="RIKEN CDNA 1810020O05 GENE"/>
    <property type="match status" value="1"/>
</dbReference>
<organism evidence="3 4">
    <name type="scientific">Aplysia californica</name>
    <name type="common">California sea hare</name>
    <dbReference type="NCBI Taxonomy" id="6500"/>
    <lineage>
        <taxon>Eukaryota</taxon>
        <taxon>Metazoa</taxon>
        <taxon>Spiralia</taxon>
        <taxon>Lophotrochozoa</taxon>
        <taxon>Mollusca</taxon>
        <taxon>Gastropoda</taxon>
        <taxon>Heterobranchia</taxon>
        <taxon>Euthyneura</taxon>
        <taxon>Tectipleura</taxon>
        <taxon>Aplysiida</taxon>
        <taxon>Aplysioidea</taxon>
        <taxon>Aplysiidae</taxon>
        <taxon>Aplysia</taxon>
    </lineage>
</organism>
<evidence type="ECO:0000256" key="1">
    <source>
        <dbReference type="SAM" id="MobiDB-lite"/>
    </source>
</evidence>
<accession>A0ABM1AG31</accession>
<reference evidence="4" key="1">
    <citation type="submission" date="2025-08" db="UniProtKB">
        <authorList>
            <consortium name="RefSeq"/>
        </authorList>
    </citation>
    <scope>IDENTIFICATION</scope>
</reference>
<name>A0ABM1AG31_APLCA</name>
<feature type="compositionally biased region" description="Basic and acidic residues" evidence="1">
    <location>
        <begin position="321"/>
        <end position="334"/>
    </location>
</feature>
<keyword evidence="3" id="KW-1185">Reference proteome</keyword>
<feature type="region of interest" description="Disordered" evidence="1">
    <location>
        <begin position="1"/>
        <end position="66"/>
    </location>
</feature>
<dbReference type="GeneID" id="101855402"/>
<feature type="compositionally biased region" description="Polar residues" evidence="1">
    <location>
        <begin position="286"/>
        <end position="296"/>
    </location>
</feature>
<feature type="compositionally biased region" description="Polar residues" evidence="1">
    <location>
        <begin position="32"/>
        <end position="42"/>
    </location>
</feature>
<feature type="compositionally biased region" description="Basic and acidic residues" evidence="1">
    <location>
        <begin position="376"/>
        <end position="396"/>
    </location>
</feature>
<evidence type="ECO:0000259" key="2">
    <source>
        <dbReference type="Pfam" id="PF15084"/>
    </source>
</evidence>
<evidence type="ECO:0000313" key="3">
    <source>
        <dbReference type="Proteomes" id="UP000694888"/>
    </source>
</evidence>
<gene>
    <name evidence="4" type="primary">LOC101855402</name>
</gene>
<feature type="compositionally biased region" description="Low complexity" evidence="1">
    <location>
        <begin position="350"/>
        <end position="359"/>
    </location>
</feature>
<feature type="compositionally biased region" description="Polar residues" evidence="1">
    <location>
        <begin position="360"/>
        <end position="371"/>
    </location>
</feature>
<sequence length="1386" mass="156123">MSEQVQGVEGENGGDVTTDRRTPSMDRVPTPESMSRPKSTASGDIVFEAKKKKRRGGTPSSVATDDGHEVTFTVTIAIAVPTVYAEREDTSSPEHEDQGPDLREMLKKRVIEAPRAQNYYHLEYQLLPGEKDEELMKTDVVSYGVAGKIYMERHDARVVKTWQDGDVTWFAWAHSHTVTVTKEMLLQMFTHNVELRVWDTKDKCSTRARFDRPKAFRLPQPKPGEKPEDIGGVKAMVTKQMKNFLNQQPKKGVPVRPLPSQVSVPNLYGSRKHSMSAAESRRSRSGIISPTASSKTLVAVPSKDGRDGRAFSRLGQLAGTERLEERSSPREKKGGAGGGGILSAKKDSKSVTPSPTKSPANSRAPTRSNAASLEPGDDKSVRKASSNKEDRELKKQLAEQARANAERIKKYGICMIPLRLALLFGDCKVVASRLEKPLAGVEDVFLGVSVNLPLLSPSQKEELNPMIIQVKNVSSLPSTPLSYADLRLKCHPVYCKYRFFKEPEHVTPGKEHDKDLYWEDTNVVLLGTMEKSELREYLNGPPMEIEVHDRDRKPEEVALKPTLFGDDLEDEKIANVGTVESRRTIHNPFHGRDKPWDPYGVARLDLSELLLGHRYLEITVPIHNCPVPDLLGLDTSSSGKIVGVAGAVDGPVERPLSAGHYIQDTAMLKVKIKLAHPLTTPQKLASKEYIPTSKECPFSRIIFLFGYHNLTMLHQLQALIMGFNARALGLDTMPQHVIDAALSTYKLSVVQQCSLDLDIVTGFHVLDGEHHLFVLEGLRDKAIGKLWEALPQPENSDVQVLFNSDMSFGKRLYGPLDVDLCRVKLHEPLSLIVQQSLLYVRDMVLRPCFDALIKLDQMTKMEKMTDVVRSELFPTADMIVSMSREFGVPFTQKDFEDLHPSAQEEVVEAPVSVPKPYQAEPSRDWTPIDNFNPYYIEQLSRGRERQNYVEANIRDVQAQSELCRVEREKNKKPRISVEVDPAHNYSTQSLNSTELAREKLRQYLNEKDPTARYAYNQEFMSAMFCPANVELEAKAAAAEDRAMWRTSEGWIFPGMKSTKDSNVHPRRPDFARLDELKEEWIENILHANQFKSPLDRGRFPWPERREDLELYAQPEPDFGNKEPLSIHLPGVKQAEEKMAVKVQQAEDWKSRIVVDDIRQHFHRVLPETELRQKGFYSSNQLDRLRGLLKDPLHKSGLQGIGPDVNAIPPLSVVNDPLVDTEARRLGLPLHPAVPEEAYGRFVGFNPGQFDHTWAADDNHIPCYDYHHQEFKELKGQDFNAYHKSRNKLSQRPIVRLRPEERENHLFRIPVFSARRYPRPLPAVGERSFSAQPGLSPQCQAQLCEARASEFAQTAESSSGVCEAANTTCLESSSGIERPQPSVRVAA</sequence>
<feature type="region of interest" description="Disordered" evidence="1">
    <location>
        <begin position="211"/>
        <end position="230"/>
    </location>
</feature>
<dbReference type="Proteomes" id="UP000694888">
    <property type="component" value="Unplaced"/>
</dbReference>